<feature type="domain" description="DNA mismatch repair proteins mutS family" evidence="5">
    <location>
        <begin position="419"/>
        <end position="600"/>
    </location>
</feature>
<dbReference type="InterPro" id="IPR036187">
    <property type="entry name" value="DNA_mismatch_repair_MutS_sf"/>
</dbReference>
<dbReference type="GO" id="GO:0005829">
    <property type="term" value="C:cytosol"/>
    <property type="evidence" value="ECO:0007669"/>
    <property type="project" value="TreeGrafter"/>
</dbReference>
<feature type="transmembrane region" description="Helical" evidence="4">
    <location>
        <begin position="29"/>
        <end position="48"/>
    </location>
</feature>
<evidence type="ECO:0000259" key="5">
    <source>
        <dbReference type="SMART" id="SM00534"/>
    </source>
</evidence>
<dbReference type="AlphaFoldDB" id="A0A6S6S1I0"/>
<dbReference type="Gene3D" id="3.40.50.300">
    <property type="entry name" value="P-loop containing nucleotide triphosphate hydrolases"/>
    <property type="match status" value="1"/>
</dbReference>
<evidence type="ECO:0000256" key="2">
    <source>
        <dbReference type="ARBA" id="ARBA00022840"/>
    </source>
</evidence>
<feature type="transmembrane region" description="Helical" evidence="4">
    <location>
        <begin position="218"/>
        <end position="238"/>
    </location>
</feature>
<dbReference type="SUPFAM" id="SSF52540">
    <property type="entry name" value="P-loop containing nucleoside triphosphate hydrolases"/>
    <property type="match status" value="1"/>
</dbReference>
<accession>A0A6S6S1I0</accession>
<dbReference type="Pfam" id="PF00488">
    <property type="entry name" value="MutS_V"/>
    <property type="match status" value="1"/>
</dbReference>
<dbReference type="GO" id="GO:0140664">
    <property type="term" value="F:ATP-dependent DNA damage sensor activity"/>
    <property type="evidence" value="ECO:0007669"/>
    <property type="project" value="InterPro"/>
</dbReference>
<evidence type="ECO:0000256" key="4">
    <source>
        <dbReference type="SAM" id="Phobius"/>
    </source>
</evidence>
<keyword evidence="1" id="KW-0547">Nucleotide-binding</keyword>
<keyword evidence="4" id="KW-0812">Transmembrane</keyword>
<dbReference type="InterPro" id="IPR027417">
    <property type="entry name" value="P-loop_NTPase"/>
</dbReference>
<feature type="transmembrane region" description="Helical" evidence="4">
    <location>
        <begin position="54"/>
        <end position="74"/>
    </location>
</feature>
<keyword evidence="4" id="KW-0472">Membrane</keyword>
<name>A0A6S6S1I0_9BACT</name>
<dbReference type="SMART" id="SM00534">
    <property type="entry name" value="MUTSac"/>
    <property type="match status" value="1"/>
</dbReference>
<keyword evidence="2" id="KW-0067">ATP-binding</keyword>
<dbReference type="EMBL" id="CACVAQ010000010">
    <property type="protein sequence ID" value="CAA6798719.1"/>
    <property type="molecule type" value="Genomic_DNA"/>
</dbReference>
<dbReference type="GO" id="GO:0005524">
    <property type="term" value="F:ATP binding"/>
    <property type="evidence" value="ECO:0007669"/>
    <property type="project" value="UniProtKB-KW"/>
</dbReference>
<evidence type="ECO:0000256" key="3">
    <source>
        <dbReference type="ARBA" id="ARBA00023125"/>
    </source>
</evidence>
<keyword evidence="3" id="KW-0238">DNA-binding</keyword>
<evidence type="ECO:0000256" key="1">
    <source>
        <dbReference type="ARBA" id="ARBA00022741"/>
    </source>
</evidence>
<gene>
    <name evidence="6" type="ORF">HELGO_WM10101</name>
</gene>
<keyword evidence="4" id="KW-1133">Transmembrane helix</keyword>
<evidence type="ECO:0000313" key="6">
    <source>
        <dbReference type="EMBL" id="CAA6798719.1"/>
    </source>
</evidence>
<dbReference type="SUPFAM" id="SSF48334">
    <property type="entry name" value="DNA repair protein MutS, domain III"/>
    <property type="match status" value="1"/>
</dbReference>
<dbReference type="InterPro" id="IPR045076">
    <property type="entry name" value="MutS"/>
</dbReference>
<dbReference type="PANTHER" id="PTHR11361:SF99">
    <property type="entry name" value="DNA MISMATCH REPAIR PROTEIN"/>
    <property type="match status" value="1"/>
</dbReference>
<dbReference type="Gene3D" id="1.10.1420.10">
    <property type="match status" value="1"/>
</dbReference>
<sequence length="601" mass="68752">MNLEKIYQERLDAFLKQQKEKTSKMFQIGNVRVILFVLMIYFLFQFFSTEFEVMFWWWCFLAVIPVFVVFLRLYQGFFDEKQRIDELIVINEKELKILKSNQPAFDGGQEFDDPNHDYCSDLDLFGSAGIFAFVNRTSTAKGKERLANLFKAPLDDVAAIYTQQEAVKVLNPKIDFRQAFMANGRITEDTLEDIAYLQAWTAAPAAFLDSTPWKITRVVLPLLSILALVYFIITFNHLPLMLMGMLNFALLGIKSKYVGKEHTEIGKRQGILKMYVSLLNLANQEDFGDSSILNEIKKTAKEAQSGFGRLSKIVDYFDQRLNIFVGLGLNLLILYDVQCLFALEAWKKKHKQFLTNWLDTVAELDGLISLATFSYNNAELNFPQLEKSDELFIHAEALGHPLIPVSERVCNDTKLGSQHKIFVVTGSNMAGKSTFLRCVALNLLLAKCGAPVCATSFKSSLMDIMTSMRVQDSISQQTSYFQAELLRLQYIIRTLKENKPTFIILDEILKGTNSEDKLLGSELLVRHFLDFNCLAMVATHDLELGNMQDELPGKVENLCFESIIEKDELSFDYKLNRGIAKNKNATFLMRKMEIVPKELFR</sequence>
<dbReference type="InterPro" id="IPR000432">
    <property type="entry name" value="DNA_mismatch_repair_MutS_C"/>
</dbReference>
<protein>
    <submittedName>
        <fullName evidence="6">MutS-related protein, family 1</fullName>
    </submittedName>
</protein>
<dbReference type="GO" id="GO:0006298">
    <property type="term" value="P:mismatch repair"/>
    <property type="evidence" value="ECO:0007669"/>
    <property type="project" value="InterPro"/>
</dbReference>
<proteinExistence type="predicted"/>
<dbReference type="GO" id="GO:0030983">
    <property type="term" value="F:mismatched DNA binding"/>
    <property type="evidence" value="ECO:0007669"/>
    <property type="project" value="InterPro"/>
</dbReference>
<dbReference type="PANTHER" id="PTHR11361">
    <property type="entry name" value="DNA MISMATCH REPAIR PROTEIN MUTS FAMILY MEMBER"/>
    <property type="match status" value="1"/>
</dbReference>
<organism evidence="6">
    <name type="scientific">uncultured Aureispira sp</name>
    <dbReference type="NCBI Taxonomy" id="1331704"/>
    <lineage>
        <taxon>Bacteria</taxon>
        <taxon>Pseudomonadati</taxon>
        <taxon>Bacteroidota</taxon>
        <taxon>Saprospiria</taxon>
        <taxon>Saprospirales</taxon>
        <taxon>Saprospiraceae</taxon>
        <taxon>Aureispira</taxon>
        <taxon>environmental samples</taxon>
    </lineage>
</organism>
<reference evidence="6" key="1">
    <citation type="submission" date="2020-01" db="EMBL/GenBank/DDBJ databases">
        <authorList>
            <person name="Meier V. D."/>
            <person name="Meier V D."/>
        </authorList>
    </citation>
    <scope>NUCLEOTIDE SEQUENCE</scope>
    <source>
        <strain evidence="6">HLG_WM_MAG_10</strain>
    </source>
</reference>